<dbReference type="EMBL" id="BK035411">
    <property type="protein sequence ID" value="DAG99425.1"/>
    <property type="molecule type" value="Genomic_DNA"/>
</dbReference>
<reference evidence="1" key="1">
    <citation type="journal article" date="2021" name="Proc. Natl. Acad. Sci. U.S.A.">
        <title>A Catalog of Tens of Thousands of Viruses from Human Metagenomes Reveals Hidden Associations with Chronic Diseases.</title>
        <authorList>
            <person name="Tisza M.J."/>
            <person name="Buck C.B."/>
        </authorList>
    </citation>
    <scope>NUCLEOTIDE SEQUENCE</scope>
    <source>
        <strain evidence="1">CtY4J10</strain>
    </source>
</reference>
<proteinExistence type="predicted"/>
<organism evidence="1">
    <name type="scientific">Ackermannviridae sp</name>
    <dbReference type="NCBI Taxonomy" id="2831612"/>
    <lineage>
        <taxon>Viruses</taxon>
        <taxon>Duplodnaviria</taxon>
        <taxon>Heunggongvirae</taxon>
        <taxon>Uroviricota</taxon>
        <taxon>Caudoviricetes</taxon>
        <taxon>Pantevenvirales</taxon>
        <taxon>Ackermannviridae</taxon>
    </lineage>
</organism>
<protein>
    <submittedName>
        <fullName evidence="1">Restriction alleviation protein</fullName>
    </submittedName>
</protein>
<evidence type="ECO:0000313" key="1">
    <source>
        <dbReference type="EMBL" id="DAG99425.1"/>
    </source>
</evidence>
<name>A0A8S5VVY0_9CAUD</name>
<sequence>MVTFIDDDDIELKPCPFCGAFLENEAPSTIWCHPQNSCLLSLRGIVGADQIAQWNTRYDAKGKKVLDND</sequence>
<accession>A0A8S5VVY0</accession>